<dbReference type="SMART" id="SM00856">
    <property type="entry name" value="PMEI"/>
    <property type="match status" value="1"/>
</dbReference>
<dbReference type="Gene3D" id="1.20.140.40">
    <property type="entry name" value="Invertase/pectin methylesterase inhibitor family protein"/>
    <property type="match status" value="1"/>
</dbReference>
<evidence type="ECO:0000256" key="2">
    <source>
        <dbReference type="ARBA" id="ARBA00023157"/>
    </source>
</evidence>
<keyword evidence="7" id="KW-1185">Reference proteome</keyword>
<dbReference type="PANTHER" id="PTHR35357">
    <property type="entry name" value="OS02G0537100 PROTEIN"/>
    <property type="match status" value="1"/>
</dbReference>
<dbReference type="EnsemblPlants" id="OMERI11G02180.1">
    <property type="protein sequence ID" value="OMERI11G02180.1"/>
    <property type="gene ID" value="OMERI11G02180"/>
</dbReference>
<organism evidence="6">
    <name type="scientific">Oryza meridionalis</name>
    <dbReference type="NCBI Taxonomy" id="40149"/>
    <lineage>
        <taxon>Eukaryota</taxon>
        <taxon>Viridiplantae</taxon>
        <taxon>Streptophyta</taxon>
        <taxon>Embryophyta</taxon>
        <taxon>Tracheophyta</taxon>
        <taxon>Spermatophyta</taxon>
        <taxon>Magnoliopsida</taxon>
        <taxon>Liliopsida</taxon>
        <taxon>Poales</taxon>
        <taxon>Poaceae</taxon>
        <taxon>BOP clade</taxon>
        <taxon>Oryzoideae</taxon>
        <taxon>Oryzeae</taxon>
        <taxon>Oryzinae</taxon>
        <taxon>Oryza</taxon>
    </lineage>
</organism>
<sequence>MASSNNGVSALFLLAVLLIAASQLAAGIYSAVYGACKTIAGGSGLIGVTFCIDALSSDNRSSNVSSYKEFAVIAVDLLTANATSTKSKIDAMLRSSGGGGGGGDATTRCLKSCQAVYGGILQAQAAVGAAVKGGRFQEAISSLEKSASAVKECQDGFGKSNVTSPLSVENDDTFQLAELIFLLIRDEP</sequence>
<dbReference type="GO" id="GO:0005576">
    <property type="term" value="C:extracellular region"/>
    <property type="evidence" value="ECO:0007669"/>
    <property type="project" value="UniProtKB-ARBA"/>
</dbReference>
<dbReference type="InterPro" id="IPR006501">
    <property type="entry name" value="Pectinesterase_inhib_dom"/>
</dbReference>
<evidence type="ECO:0000256" key="1">
    <source>
        <dbReference type="ARBA" id="ARBA00022729"/>
    </source>
</evidence>
<evidence type="ECO:0000259" key="5">
    <source>
        <dbReference type="SMART" id="SM00856"/>
    </source>
</evidence>
<keyword evidence="2" id="KW-1015">Disulfide bond</keyword>
<name>A0A0E0F264_9ORYZ</name>
<accession>A0A0E0F264</accession>
<dbReference type="Proteomes" id="UP000008021">
    <property type="component" value="Chromosome 11"/>
</dbReference>
<dbReference type="Gramene" id="OMERI11G02180.1">
    <property type="protein sequence ID" value="OMERI11G02180.1"/>
    <property type="gene ID" value="OMERI11G02180"/>
</dbReference>
<feature type="chain" id="PRO_5002358848" description="Pectinesterase inhibitor domain-containing protein" evidence="4">
    <location>
        <begin position="27"/>
        <end position="188"/>
    </location>
</feature>
<dbReference type="InterPro" id="IPR034088">
    <property type="entry name" value="Pla_a_1-like"/>
</dbReference>
<evidence type="ECO:0000256" key="3">
    <source>
        <dbReference type="ARBA" id="ARBA00038471"/>
    </source>
</evidence>
<proteinExistence type="inferred from homology"/>
<keyword evidence="1 4" id="KW-0732">Signal</keyword>
<protein>
    <recommendedName>
        <fullName evidence="5">Pectinesterase inhibitor domain-containing protein</fullName>
    </recommendedName>
</protein>
<dbReference type="NCBIfam" id="TIGR01614">
    <property type="entry name" value="PME_inhib"/>
    <property type="match status" value="1"/>
</dbReference>
<dbReference type="Pfam" id="PF04043">
    <property type="entry name" value="PMEI"/>
    <property type="match status" value="1"/>
</dbReference>
<comment type="similarity">
    <text evidence="3">Belongs to the PMEI family.</text>
</comment>
<dbReference type="CDD" id="cd15795">
    <property type="entry name" value="PMEI-Pla_a_1_like"/>
    <property type="match status" value="1"/>
</dbReference>
<dbReference type="FunFam" id="1.20.140.40:FF:000002">
    <property type="entry name" value="Putative invertase inhibitor"/>
    <property type="match status" value="1"/>
</dbReference>
<evidence type="ECO:0000313" key="7">
    <source>
        <dbReference type="Proteomes" id="UP000008021"/>
    </source>
</evidence>
<dbReference type="PANTHER" id="PTHR35357:SF23">
    <property type="entry name" value="PECTINESTERASE INHIBITOR DOMAIN-CONTAINING PROTEIN"/>
    <property type="match status" value="1"/>
</dbReference>
<feature type="domain" description="Pectinesterase inhibitor" evidence="5">
    <location>
        <begin position="37"/>
        <end position="183"/>
    </location>
</feature>
<reference evidence="6" key="2">
    <citation type="submission" date="2018-05" db="EMBL/GenBank/DDBJ databases">
        <title>OmerRS3 (Oryza meridionalis Reference Sequence Version 3).</title>
        <authorList>
            <person name="Zhang J."/>
            <person name="Kudrna D."/>
            <person name="Lee S."/>
            <person name="Talag J."/>
            <person name="Welchert J."/>
            <person name="Wing R.A."/>
        </authorList>
    </citation>
    <scope>NUCLEOTIDE SEQUENCE [LARGE SCALE GENOMIC DNA]</scope>
    <source>
        <strain evidence="6">cv. OR44</strain>
    </source>
</reference>
<dbReference type="InterPro" id="IPR035513">
    <property type="entry name" value="Invertase/methylesterase_inhib"/>
</dbReference>
<dbReference type="SUPFAM" id="SSF101148">
    <property type="entry name" value="Plant invertase/pectin methylesterase inhibitor"/>
    <property type="match status" value="1"/>
</dbReference>
<dbReference type="GO" id="GO:0004857">
    <property type="term" value="F:enzyme inhibitor activity"/>
    <property type="evidence" value="ECO:0007669"/>
    <property type="project" value="InterPro"/>
</dbReference>
<reference evidence="6" key="1">
    <citation type="submission" date="2015-04" db="UniProtKB">
        <authorList>
            <consortium name="EnsemblPlants"/>
        </authorList>
    </citation>
    <scope>IDENTIFICATION</scope>
</reference>
<dbReference type="AlphaFoldDB" id="A0A0E0F264"/>
<dbReference type="HOGENOM" id="CLU_033761_6_0_1"/>
<evidence type="ECO:0000256" key="4">
    <source>
        <dbReference type="SAM" id="SignalP"/>
    </source>
</evidence>
<evidence type="ECO:0000313" key="6">
    <source>
        <dbReference type="EnsemblPlants" id="OMERI11G02180.1"/>
    </source>
</evidence>
<feature type="signal peptide" evidence="4">
    <location>
        <begin position="1"/>
        <end position="26"/>
    </location>
</feature>